<reference evidence="1 2" key="1">
    <citation type="submission" date="2021-03" db="EMBL/GenBank/DDBJ databases">
        <title>Genomic Encyclopedia of Type Strains, Phase IV (KMG-IV): sequencing the most valuable type-strain genomes for metagenomic binning, comparative biology and taxonomic classification.</title>
        <authorList>
            <person name="Goeker M."/>
        </authorList>
    </citation>
    <scope>NUCLEOTIDE SEQUENCE [LARGE SCALE GENOMIC DNA]</scope>
    <source>
        <strain evidence="1 2">DSM 28650</strain>
    </source>
</reference>
<comment type="caution">
    <text evidence="1">The sequence shown here is derived from an EMBL/GenBank/DDBJ whole genome shotgun (WGS) entry which is preliminary data.</text>
</comment>
<gene>
    <name evidence="1" type="ORF">J2Z44_001451</name>
</gene>
<dbReference type="RefSeq" id="WP_021281252.1">
    <property type="nucleotide sequence ID" value="NZ_JAGGLL010000009.1"/>
</dbReference>
<keyword evidence="2" id="KW-1185">Reference proteome</keyword>
<dbReference type="EMBL" id="JAGGLL010000009">
    <property type="protein sequence ID" value="MBP2021655.1"/>
    <property type="molecule type" value="Genomic_DNA"/>
</dbReference>
<protein>
    <submittedName>
        <fullName evidence="1">Uncharacterized protein</fullName>
    </submittedName>
</protein>
<dbReference type="Proteomes" id="UP001519308">
    <property type="component" value="Unassembled WGS sequence"/>
</dbReference>
<evidence type="ECO:0000313" key="2">
    <source>
        <dbReference type="Proteomes" id="UP001519308"/>
    </source>
</evidence>
<name>A0ABS4K1K2_9CLOT</name>
<evidence type="ECO:0000313" key="1">
    <source>
        <dbReference type="EMBL" id="MBP2021655.1"/>
    </source>
</evidence>
<proteinExistence type="predicted"/>
<accession>A0ABS4K1K2</accession>
<sequence length="117" mass="13190">MKEDLSNILTSFRNGKISMDKAMSMIDSLYKPSKGRVLYILISEEDKEPTKITMPIKFVSMILKNFGKIPNLNIKGLEELDSEQVSKLILMAIEKEAIGELVELKSSNNEVVKISII</sequence>
<organism evidence="1 2">
    <name type="scientific">Clostridium punense</name>
    <dbReference type="NCBI Taxonomy" id="1054297"/>
    <lineage>
        <taxon>Bacteria</taxon>
        <taxon>Bacillati</taxon>
        <taxon>Bacillota</taxon>
        <taxon>Clostridia</taxon>
        <taxon>Eubacteriales</taxon>
        <taxon>Clostridiaceae</taxon>
        <taxon>Clostridium</taxon>
    </lineage>
</organism>